<name>A0A3N2QC08_9BACT</name>
<dbReference type="SUPFAM" id="SSF48334">
    <property type="entry name" value="DNA repair protein MutS, domain III"/>
    <property type="match status" value="1"/>
</dbReference>
<keyword evidence="5" id="KW-0472">Membrane</keyword>
<evidence type="ECO:0000256" key="4">
    <source>
        <dbReference type="SAM" id="MobiDB-lite"/>
    </source>
</evidence>
<dbReference type="SMART" id="SM00534">
    <property type="entry name" value="MUTSac"/>
    <property type="match status" value="1"/>
</dbReference>
<gene>
    <name evidence="7" type="ORF">EDM02_02775</name>
</gene>
<keyword evidence="2" id="KW-0067">ATP-binding</keyword>
<dbReference type="SUPFAM" id="SSF52540">
    <property type="entry name" value="P-loop containing nucleoside triphosphate hydrolases"/>
    <property type="match status" value="1"/>
</dbReference>
<dbReference type="OrthoDB" id="1097361at2"/>
<dbReference type="Gene3D" id="1.10.1420.10">
    <property type="match status" value="1"/>
</dbReference>
<dbReference type="InterPro" id="IPR000432">
    <property type="entry name" value="DNA_mismatch_repair_MutS_C"/>
</dbReference>
<dbReference type="Proteomes" id="UP000270927">
    <property type="component" value="Unassembled WGS sequence"/>
</dbReference>
<dbReference type="GO" id="GO:0006298">
    <property type="term" value="P:mismatch repair"/>
    <property type="evidence" value="ECO:0007669"/>
    <property type="project" value="InterPro"/>
</dbReference>
<dbReference type="GO" id="GO:0030983">
    <property type="term" value="F:mismatched DNA binding"/>
    <property type="evidence" value="ECO:0007669"/>
    <property type="project" value="InterPro"/>
</dbReference>
<reference evidence="7 8" key="1">
    <citation type="submission" date="2018-09" db="EMBL/GenBank/DDBJ databases">
        <title>Comparative Genomics of Wolbachia-Cardinium Dual Endosymbiosis in a Plant-Parasitic Nematode.</title>
        <authorList>
            <person name="Brown A.M.V."/>
            <person name="Wasala S.K."/>
            <person name="Howe D.K."/>
            <person name="Peetz A.B."/>
            <person name="Zasada I.A."/>
            <person name="Denver D.R."/>
        </authorList>
    </citation>
    <scope>NUCLEOTIDE SEQUENCE [LARGE SCALE GENOMIC DNA]</scope>
    <source>
        <strain evidence="7 8">Pp_1</strain>
    </source>
</reference>
<keyword evidence="8" id="KW-1185">Reference proteome</keyword>
<keyword evidence="5" id="KW-1133">Transmembrane helix</keyword>
<protein>
    <recommendedName>
        <fullName evidence="6">DNA mismatch repair proteins mutS family domain-containing protein</fullName>
    </recommendedName>
</protein>
<comment type="caution">
    <text evidence="7">The sequence shown here is derived from an EMBL/GenBank/DDBJ whole genome shotgun (WGS) entry which is preliminary data.</text>
</comment>
<dbReference type="GO" id="GO:0140664">
    <property type="term" value="F:ATP-dependent DNA damage sensor activity"/>
    <property type="evidence" value="ECO:0007669"/>
    <property type="project" value="InterPro"/>
</dbReference>
<dbReference type="GO" id="GO:0005829">
    <property type="term" value="C:cytosol"/>
    <property type="evidence" value="ECO:0007669"/>
    <property type="project" value="TreeGrafter"/>
</dbReference>
<evidence type="ECO:0000256" key="3">
    <source>
        <dbReference type="ARBA" id="ARBA00023125"/>
    </source>
</evidence>
<dbReference type="GO" id="GO:0005524">
    <property type="term" value="F:ATP binding"/>
    <property type="evidence" value="ECO:0007669"/>
    <property type="project" value="UniProtKB-KW"/>
</dbReference>
<evidence type="ECO:0000256" key="2">
    <source>
        <dbReference type="ARBA" id="ARBA00022840"/>
    </source>
</evidence>
<feature type="region of interest" description="Disordered" evidence="4">
    <location>
        <begin position="700"/>
        <end position="719"/>
    </location>
</feature>
<evidence type="ECO:0000259" key="6">
    <source>
        <dbReference type="SMART" id="SM00534"/>
    </source>
</evidence>
<dbReference type="Pfam" id="PF00488">
    <property type="entry name" value="MutS_V"/>
    <property type="match status" value="1"/>
</dbReference>
<dbReference type="EMBL" id="RARA01000024">
    <property type="protein sequence ID" value="ROT47340.1"/>
    <property type="molecule type" value="Genomic_DNA"/>
</dbReference>
<dbReference type="InterPro" id="IPR017261">
    <property type="entry name" value="DNA_mismatch_repair_MutS/MSH"/>
</dbReference>
<sequence length="719" mass="81521">MCSEKYFEKEQETCSITLPLAASYLKSFESESDESEKKQPSRLLQSARLPSGITNITAIYLTPREERAIVFNKIFATSQRYQACYPTSTSDRVLNQYAWKDLHLFCGTTTTPNYHFLSRINKTITVLGESALASLLAAPTADLSTLTKRQQLIALLGQDKVTSQTLKVSLREYKNSEKQLLSFWTETDPLYTKEYGAYLTRLFYYKDRAATNKKAGPLQMRKLLLRDIWNIHTNFVWYPLLCGAVMGPMYAFFIGKTWANTLAFYKEAWPFPLPLVGIWFLNKTFKDITFKRAPIEVALNKFIYNFAFVSINVHSFYQYYRGYKNYKEYSGVLRNLALRMADVQTFFTVAKKVNAVIQANPRFEALYGEQFAATRKLLERTQEQSEIGTLLRYLEELPFRAWSYVFGHAGKLLASYKLFVEHKAAFHDAMYELGQLDALLSIVTLMEETRAKDAAHAYTFTKFVAADQATKPHLALTAMWNPMLKPTVAVGNDIKMDVGDVQTIVLTGPNAGGKSTFLTGVIYTVLLSQTFGIAAAQACELTPFSSINTYIDITDDIAAGKSLFMAEVARFQDHLNRLKQLKRHAFSFSIFDEPFSGTNPTEGAAAEYSVLSSIASYQNTFNIVATHYPIVMLLEKNEPTKGFKNYQVFITKDAVGRIQYSYKVIPGESTQTIALDILEEEGYASEMLKQARDIIANPDKYKQSFTDPKQTKTNNSLNL</sequence>
<evidence type="ECO:0000313" key="7">
    <source>
        <dbReference type="EMBL" id="ROT47340.1"/>
    </source>
</evidence>
<feature type="compositionally biased region" description="Polar residues" evidence="4">
    <location>
        <begin position="703"/>
        <end position="719"/>
    </location>
</feature>
<dbReference type="Gene3D" id="3.40.50.300">
    <property type="entry name" value="P-loop containing nucleotide triphosphate hydrolases"/>
    <property type="match status" value="1"/>
</dbReference>
<feature type="domain" description="DNA mismatch repair proteins mutS family" evidence="6">
    <location>
        <begin position="501"/>
        <end position="696"/>
    </location>
</feature>
<dbReference type="AlphaFoldDB" id="A0A3N2QC08"/>
<dbReference type="PANTHER" id="PTHR11361">
    <property type="entry name" value="DNA MISMATCH REPAIR PROTEIN MUTS FAMILY MEMBER"/>
    <property type="match status" value="1"/>
</dbReference>
<keyword evidence="5" id="KW-0812">Transmembrane</keyword>
<keyword evidence="3" id="KW-0238">DNA-binding</keyword>
<dbReference type="PIRSF" id="PIRSF037677">
    <property type="entry name" value="DNA_mis_repair_Msh6"/>
    <property type="match status" value="1"/>
</dbReference>
<dbReference type="RefSeq" id="WP_123662860.1">
    <property type="nucleotide sequence ID" value="NZ_RARA01000024.1"/>
</dbReference>
<dbReference type="InterPro" id="IPR045076">
    <property type="entry name" value="MutS"/>
</dbReference>
<evidence type="ECO:0000256" key="1">
    <source>
        <dbReference type="ARBA" id="ARBA00022741"/>
    </source>
</evidence>
<dbReference type="PANTHER" id="PTHR11361:SF99">
    <property type="entry name" value="DNA MISMATCH REPAIR PROTEIN"/>
    <property type="match status" value="1"/>
</dbReference>
<proteinExistence type="predicted"/>
<dbReference type="InterPro" id="IPR027417">
    <property type="entry name" value="P-loop_NTPase"/>
</dbReference>
<dbReference type="InterPro" id="IPR036187">
    <property type="entry name" value="DNA_mismatch_repair_MutS_sf"/>
</dbReference>
<keyword evidence="1" id="KW-0547">Nucleotide-binding</keyword>
<feature type="transmembrane region" description="Helical" evidence="5">
    <location>
        <begin position="235"/>
        <end position="255"/>
    </location>
</feature>
<organism evidence="7 8">
    <name type="scientific">Candidatus Cardinium hertigii</name>
    <dbReference type="NCBI Taxonomy" id="247481"/>
    <lineage>
        <taxon>Bacteria</taxon>
        <taxon>Pseudomonadati</taxon>
        <taxon>Bacteroidota</taxon>
        <taxon>Cytophagia</taxon>
        <taxon>Cytophagales</taxon>
        <taxon>Amoebophilaceae</taxon>
        <taxon>Candidatus Cardinium</taxon>
    </lineage>
</organism>
<evidence type="ECO:0000256" key="5">
    <source>
        <dbReference type="SAM" id="Phobius"/>
    </source>
</evidence>
<evidence type="ECO:0000313" key="8">
    <source>
        <dbReference type="Proteomes" id="UP000270927"/>
    </source>
</evidence>
<accession>A0A3N2QC08</accession>